<dbReference type="Proteomes" id="UP001153069">
    <property type="component" value="Unassembled WGS sequence"/>
</dbReference>
<evidence type="ECO:0000259" key="10">
    <source>
        <dbReference type="PROSITE" id="PS51845"/>
    </source>
</evidence>
<keyword evidence="4 8" id="KW-1133">Transmembrane helix</keyword>
<dbReference type="SUPFAM" id="SSF55073">
    <property type="entry name" value="Nucleotide cyclase"/>
    <property type="match status" value="1"/>
</dbReference>
<dbReference type="GO" id="GO:0005886">
    <property type="term" value="C:plasma membrane"/>
    <property type="evidence" value="ECO:0007669"/>
    <property type="project" value="TreeGrafter"/>
</dbReference>
<evidence type="ECO:0000313" key="11">
    <source>
        <dbReference type="EMBL" id="CAB9518676.1"/>
    </source>
</evidence>
<dbReference type="OrthoDB" id="432756at2759"/>
<organism evidence="11 12">
    <name type="scientific">Seminavis robusta</name>
    <dbReference type="NCBI Taxonomy" id="568900"/>
    <lineage>
        <taxon>Eukaryota</taxon>
        <taxon>Sar</taxon>
        <taxon>Stramenopiles</taxon>
        <taxon>Ochrophyta</taxon>
        <taxon>Bacillariophyta</taxon>
        <taxon>Bacillariophyceae</taxon>
        <taxon>Bacillariophycidae</taxon>
        <taxon>Naviculales</taxon>
        <taxon>Naviculaceae</taxon>
        <taxon>Seminavis</taxon>
    </lineage>
</organism>
<evidence type="ECO:0000256" key="3">
    <source>
        <dbReference type="ARBA" id="ARBA00022741"/>
    </source>
</evidence>
<evidence type="ECO:0000256" key="7">
    <source>
        <dbReference type="SAM" id="MobiDB-lite"/>
    </source>
</evidence>
<feature type="region of interest" description="Disordered" evidence="7">
    <location>
        <begin position="1"/>
        <end position="45"/>
    </location>
</feature>
<dbReference type="InterPro" id="IPR036971">
    <property type="entry name" value="PDEase_catalytic_dom_sf"/>
</dbReference>
<dbReference type="GO" id="GO:0004383">
    <property type="term" value="F:guanylate cyclase activity"/>
    <property type="evidence" value="ECO:0007669"/>
    <property type="project" value="TreeGrafter"/>
</dbReference>
<evidence type="ECO:0000256" key="4">
    <source>
        <dbReference type="ARBA" id="ARBA00022989"/>
    </source>
</evidence>
<dbReference type="PANTHER" id="PTHR11920">
    <property type="entry name" value="GUANYLYL CYCLASE"/>
    <property type="match status" value="1"/>
</dbReference>
<comment type="subcellular location">
    <subcellularLocation>
        <location evidence="1">Membrane</location>
    </subcellularLocation>
</comment>
<dbReference type="SUPFAM" id="SSF109604">
    <property type="entry name" value="HD-domain/PDEase-like"/>
    <property type="match status" value="1"/>
</dbReference>
<protein>
    <submittedName>
        <fullName evidence="11">Receptor-type guanylate cyclase gcy</fullName>
    </submittedName>
</protein>
<accession>A0A9N8EC41</accession>
<gene>
    <name evidence="11" type="ORF">SEMRO_953_G224220.1</name>
</gene>
<keyword evidence="3" id="KW-0547">Nucleotide-binding</keyword>
<dbReference type="SMART" id="SM00471">
    <property type="entry name" value="HDc"/>
    <property type="match status" value="1"/>
</dbReference>
<proteinExistence type="predicted"/>
<evidence type="ECO:0000256" key="5">
    <source>
        <dbReference type="ARBA" id="ARBA00023136"/>
    </source>
</evidence>
<dbReference type="GO" id="GO:0035556">
    <property type="term" value="P:intracellular signal transduction"/>
    <property type="evidence" value="ECO:0007669"/>
    <property type="project" value="InterPro"/>
</dbReference>
<dbReference type="Gene3D" id="3.30.70.1230">
    <property type="entry name" value="Nucleotide cyclase"/>
    <property type="match status" value="1"/>
</dbReference>
<dbReference type="GO" id="GO:0007168">
    <property type="term" value="P:receptor guanylyl cyclase signaling pathway"/>
    <property type="evidence" value="ECO:0007669"/>
    <property type="project" value="TreeGrafter"/>
</dbReference>
<dbReference type="GO" id="GO:0004114">
    <property type="term" value="F:3',5'-cyclic-nucleotide phosphodiesterase activity"/>
    <property type="evidence" value="ECO:0007669"/>
    <property type="project" value="InterPro"/>
</dbReference>
<keyword evidence="6" id="KW-0456">Lyase</keyword>
<name>A0A9N8EC41_9STRA</name>
<keyword evidence="5 8" id="KW-0472">Membrane</keyword>
<feature type="transmembrane region" description="Helical" evidence="8">
    <location>
        <begin position="449"/>
        <end position="469"/>
    </location>
</feature>
<evidence type="ECO:0000256" key="6">
    <source>
        <dbReference type="ARBA" id="ARBA00023239"/>
    </source>
</evidence>
<feature type="region of interest" description="Disordered" evidence="7">
    <location>
        <begin position="1162"/>
        <end position="1193"/>
    </location>
</feature>
<feature type="transmembrane region" description="Helical" evidence="8">
    <location>
        <begin position="65"/>
        <end position="85"/>
    </location>
</feature>
<dbReference type="PROSITE" id="PS50125">
    <property type="entry name" value="GUANYLATE_CYCLASE_2"/>
    <property type="match status" value="1"/>
</dbReference>
<dbReference type="AlphaFoldDB" id="A0A9N8EC41"/>
<evidence type="ECO:0000259" key="9">
    <source>
        <dbReference type="PROSITE" id="PS50125"/>
    </source>
</evidence>
<dbReference type="GO" id="GO:0004016">
    <property type="term" value="F:adenylate cyclase activity"/>
    <property type="evidence" value="ECO:0007669"/>
    <property type="project" value="TreeGrafter"/>
</dbReference>
<evidence type="ECO:0000256" key="1">
    <source>
        <dbReference type="ARBA" id="ARBA00004370"/>
    </source>
</evidence>
<dbReference type="EMBL" id="CAICTM010000951">
    <property type="protein sequence ID" value="CAB9518676.1"/>
    <property type="molecule type" value="Genomic_DNA"/>
</dbReference>
<reference evidence="11" key="1">
    <citation type="submission" date="2020-06" db="EMBL/GenBank/DDBJ databases">
        <authorList>
            <consortium name="Plant Systems Biology data submission"/>
        </authorList>
    </citation>
    <scope>NUCLEOTIDE SEQUENCE</scope>
    <source>
        <strain evidence="11">D6</strain>
    </source>
</reference>
<evidence type="ECO:0000313" key="12">
    <source>
        <dbReference type="Proteomes" id="UP001153069"/>
    </source>
</evidence>
<evidence type="ECO:0000256" key="2">
    <source>
        <dbReference type="ARBA" id="ARBA00022692"/>
    </source>
</evidence>
<dbReference type="InterPro" id="IPR002073">
    <property type="entry name" value="PDEase_catalytic_dom"/>
</dbReference>
<feature type="compositionally biased region" description="Basic and acidic residues" evidence="7">
    <location>
        <begin position="20"/>
        <end position="36"/>
    </location>
</feature>
<dbReference type="GO" id="GO:0000166">
    <property type="term" value="F:nucleotide binding"/>
    <property type="evidence" value="ECO:0007669"/>
    <property type="project" value="UniProtKB-KW"/>
</dbReference>
<feature type="region of interest" description="Disordered" evidence="7">
    <location>
        <begin position="743"/>
        <end position="764"/>
    </location>
</feature>
<sequence length="1193" mass="133591">MMPPQEQAKLTEKTLQGMEDVERTNTDAFDDDRMTDEGYTASSESASEKMELAKRETKAVFRLRLLVFLVLFLAAVTVCVIIYLITSRGEEDEFKTQYESAVQKLTVNFLDIATNKLGAVSSLGVASVANQAQQWPLVTFANFHQRAATARKQSGSIFILLHPLVTDAQRPDWEAYSAGNASQWIYDGVQYQENMEMFAFAEASIRDRLGGLIDSGFGLLPIYTYGGPHGFMPAPTAPAYLPTWQIAPVIFGGIQVNLDEAQNSFNDTAAMDTLAMESVNIGMFHSTSPGGITSHDHATAMFALLMSVAAGHLKEYEGDPMSQVFFPIFDSFTENRKPVAVMIAWVHWLSYFQDVLPSSMDGVLVVLGNSCTGNFTYEINGPEAVPLGAGDLHDPAYDSFRRSASFASVDSIADGTKYGIPLNSDHCLITMDIYPSSEFEESYQTSMPIYLTIAVAAIFVFTVVMFILYDRLVERRQALVLMKAEQSTAIVTSLFPEQVRDRLMEQQPSSGNNGKRTSSGFLAPTRRLKGYLDGDQDDDVDMDPIADLFPHCTVLFADISGFTAWSSTRDPAQVFILLQTVYQAFDRVAKRRKVFKVETIGDSYVAVTGLPEPQAAHAVIMARFAEECNCKMNELMPRLESRLGPDTAELSMRFGMHSGPVTAGVLRGDRARFQLFGDTVNTAARMESTGKKGMIQASQATHDLLVQAGKSRWLTARTDAINAKGKGVLMAYWVRPTGITRNGSIGPMDNPARESGSNGSHPFDASFLTSSKRLGLKNDTLKQGRLVNWIVEILKEHLKKLVASRGPTGASAPLRYNLPKGKTSLDEVAEVIKLPKFSGQMDKNWRQVALGQDVVSQLHRYVTALSELYLPNPFHNFEHAAHVTMATDKFMKRINCADVGAEDEDDMAAKMHDYTHGVNSDPLTLLAIVFSALIHDADHRGVSNTRLAEEEKQMADKYRGKSIAEQNSLDLAWDLLMSHDYEDLRRCLFTTESEMKRFRQVLVNVVLATDIFDKELNGLRKNRWDKAFSNESLSQEENNDLRATIVIEHIMQASDVSHTMQHWHIYRKWNRRLFQELSLAYRQGRMGKDPSEFWYKGEIGFFDNYIIPLAKKLKDCRVFGVSSDECLNYAMQNRDEWKERGQDIVAEMVEELRLEQELFEVDAETEEDADEQTAEETVDEPPFEDEDVQSIEC</sequence>
<dbReference type="GO" id="GO:0001653">
    <property type="term" value="F:peptide receptor activity"/>
    <property type="evidence" value="ECO:0007669"/>
    <property type="project" value="TreeGrafter"/>
</dbReference>
<keyword evidence="12" id="KW-1185">Reference proteome</keyword>
<feature type="domain" description="PDEase" evidence="10">
    <location>
        <begin position="791"/>
        <end position="1076"/>
    </location>
</feature>
<dbReference type="Gene3D" id="1.10.1300.10">
    <property type="entry name" value="3'5'-cyclic nucleotide phosphodiesterase, catalytic domain"/>
    <property type="match status" value="1"/>
</dbReference>
<dbReference type="InterPro" id="IPR050401">
    <property type="entry name" value="Cyclic_nucleotide_synthase"/>
</dbReference>
<dbReference type="Pfam" id="PF00211">
    <property type="entry name" value="Guanylate_cyc"/>
    <property type="match status" value="1"/>
</dbReference>
<evidence type="ECO:0000256" key="8">
    <source>
        <dbReference type="SAM" id="Phobius"/>
    </source>
</evidence>
<dbReference type="InterPro" id="IPR001054">
    <property type="entry name" value="A/G_cyclase"/>
</dbReference>
<dbReference type="PROSITE" id="PS51845">
    <property type="entry name" value="PDEASE_I_2"/>
    <property type="match status" value="1"/>
</dbReference>
<dbReference type="Pfam" id="PF00233">
    <property type="entry name" value="PDEase_I"/>
    <property type="match status" value="1"/>
</dbReference>
<dbReference type="CDD" id="cd07302">
    <property type="entry name" value="CHD"/>
    <property type="match status" value="1"/>
</dbReference>
<comment type="caution">
    <text evidence="11">The sequence shown here is derived from an EMBL/GenBank/DDBJ whole genome shotgun (WGS) entry which is preliminary data.</text>
</comment>
<dbReference type="SMART" id="SM00044">
    <property type="entry name" value="CYCc"/>
    <property type="match status" value="1"/>
</dbReference>
<keyword evidence="2 8" id="KW-0812">Transmembrane</keyword>
<feature type="domain" description="Guanylate cyclase" evidence="9">
    <location>
        <begin position="553"/>
        <end position="687"/>
    </location>
</feature>
<keyword evidence="11" id="KW-0675">Receptor</keyword>
<dbReference type="PANTHER" id="PTHR11920:SF335">
    <property type="entry name" value="GUANYLATE CYCLASE"/>
    <property type="match status" value="1"/>
</dbReference>
<dbReference type="InterPro" id="IPR003607">
    <property type="entry name" value="HD/PDEase_dom"/>
</dbReference>
<dbReference type="InterPro" id="IPR029787">
    <property type="entry name" value="Nucleotide_cyclase"/>
</dbReference>